<name>A0A9Q0GDJ8_9ROSI</name>
<reference evidence="1" key="1">
    <citation type="submission" date="2022-02" db="EMBL/GenBank/DDBJ databases">
        <authorList>
            <person name="Henning P.M."/>
            <person name="McCubbin A.G."/>
            <person name="Shore J.S."/>
        </authorList>
    </citation>
    <scope>NUCLEOTIDE SEQUENCE</scope>
    <source>
        <strain evidence="1">F60SS</strain>
        <tissue evidence="1">Leaves</tissue>
    </source>
</reference>
<dbReference type="AlphaFoldDB" id="A0A9Q0GDJ8"/>
<accession>A0A9Q0GDJ8</accession>
<comment type="caution">
    <text evidence="1">The sequence shown here is derived from an EMBL/GenBank/DDBJ whole genome shotgun (WGS) entry which is preliminary data.</text>
</comment>
<gene>
    <name evidence="1" type="ORF">Tsubulata_006863</name>
</gene>
<organism evidence="1 2">
    <name type="scientific">Turnera subulata</name>
    <dbReference type="NCBI Taxonomy" id="218843"/>
    <lineage>
        <taxon>Eukaryota</taxon>
        <taxon>Viridiplantae</taxon>
        <taxon>Streptophyta</taxon>
        <taxon>Embryophyta</taxon>
        <taxon>Tracheophyta</taxon>
        <taxon>Spermatophyta</taxon>
        <taxon>Magnoliopsida</taxon>
        <taxon>eudicotyledons</taxon>
        <taxon>Gunneridae</taxon>
        <taxon>Pentapetalae</taxon>
        <taxon>rosids</taxon>
        <taxon>fabids</taxon>
        <taxon>Malpighiales</taxon>
        <taxon>Passifloraceae</taxon>
        <taxon>Turnera</taxon>
    </lineage>
</organism>
<reference evidence="1" key="2">
    <citation type="journal article" date="2023" name="Plants (Basel)">
        <title>Annotation of the Turnera subulata (Passifloraceae) Draft Genome Reveals the S-Locus Evolved after the Divergence of Turneroideae from Passifloroideae in a Stepwise Manner.</title>
        <authorList>
            <person name="Henning P.M."/>
            <person name="Roalson E.H."/>
            <person name="Mir W."/>
            <person name="McCubbin A.G."/>
            <person name="Shore J.S."/>
        </authorList>
    </citation>
    <scope>NUCLEOTIDE SEQUENCE</scope>
    <source>
        <strain evidence="1">F60SS</strain>
    </source>
</reference>
<evidence type="ECO:0000313" key="2">
    <source>
        <dbReference type="Proteomes" id="UP001141552"/>
    </source>
</evidence>
<dbReference type="Proteomes" id="UP001141552">
    <property type="component" value="Unassembled WGS sequence"/>
</dbReference>
<evidence type="ECO:0000313" key="1">
    <source>
        <dbReference type="EMBL" id="KAJ4846456.1"/>
    </source>
</evidence>
<dbReference type="EMBL" id="JAKUCV010001420">
    <property type="protein sequence ID" value="KAJ4846456.1"/>
    <property type="molecule type" value="Genomic_DNA"/>
</dbReference>
<protein>
    <submittedName>
        <fullName evidence="1">Uncharacterized protein</fullName>
    </submittedName>
</protein>
<proteinExistence type="predicted"/>
<feature type="non-terminal residue" evidence="1">
    <location>
        <position position="1"/>
    </location>
</feature>
<sequence>FLSSLSTSLLIPLSNQIESRTVNVIRKNPNLKFLNHILGHKFCMQVKNSDKNTAKASVLVCHLLLCIDEETLEDTLQETIRELGVNR</sequence>
<feature type="non-terminal residue" evidence="1">
    <location>
        <position position="87"/>
    </location>
</feature>
<keyword evidence="2" id="KW-1185">Reference proteome</keyword>